<evidence type="ECO:0000256" key="2">
    <source>
        <dbReference type="SAM" id="SignalP"/>
    </source>
</evidence>
<keyword evidence="2" id="KW-0732">Signal</keyword>
<evidence type="ECO:0008006" key="5">
    <source>
        <dbReference type="Google" id="ProtNLM"/>
    </source>
</evidence>
<sequence length="404" mass="41958">MKKLVTLVGSAALFAAAIIPAIAASNDCSNSTTGPFSNNTCSITNTDNISVNNVNDARIYNDVYAKSNTGGNSASYNTLGGSIVTGDSTANVTVSNVANINTTNITAALAAAAQNSGSNSLTGPVSNNVARISNSFTADVYNSNQADVKNEVEVKSNTGYNDADYNTGPASITTGDAWLGLLVNNHLNDSLTAIRGGAGGSGSNTAENSTTGPFSNNTVDISNDHSATVNNVNDLRIKNDVYAKANSGYNDANKNTLGGDIFTGGAAAGVGVDSQGNINSTLIAMALGGFDNTGVNSVTGPAEGNEKDPNEIIITNSRNVVVDNWNNKCQNEDAHEDWWWNPWRHEKVECDTGLLGVYNDVEVKSDTGKNDSDFNTGGGNVLAGFADLLQQVLVHVNDNLTEIL</sequence>
<dbReference type="Proteomes" id="UP000177354">
    <property type="component" value="Unassembled WGS sequence"/>
</dbReference>
<protein>
    <recommendedName>
        <fullName evidence="5">Trimeric autotransporter adhesin YadA-like stalk domain-containing protein</fullName>
    </recommendedName>
</protein>
<evidence type="ECO:0000313" key="4">
    <source>
        <dbReference type="Proteomes" id="UP000177354"/>
    </source>
</evidence>
<dbReference type="AlphaFoldDB" id="A0A1F5Z1Q0"/>
<reference evidence="3 4" key="1">
    <citation type="journal article" date="2016" name="Nat. Commun.">
        <title>Thousands of microbial genomes shed light on interconnected biogeochemical processes in an aquifer system.</title>
        <authorList>
            <person name="Anantharaman K."/>
            <person name="Brown C.T."/>
            <person name="Hug L.A."/>
            <person name="Sharon I."/>
            <person name="Castelle C.J."/>
            <person name="Probst A.J."/>
            <person name="Thomas B.C."/>
            <person name="Singh A."/>
            <person name="Wilkins M.J."/>
            <person name="Karaoz U."/>
            <person name="Brodie E.L."/>
            <person name="Williams K.H."/>
            <person name="Hubbard S.S."/>
            <person name="Banfield J.F."/>
        </authorList>
    </citation>
    <scope>NUCLEOTIDE SEQUENCE [LARGE SCALE GENOMIC DNA]</scope>
</reference>
<organism evidence="3 4">
    <name type="scientific">Candidatus Gottesmanbacteria bacterium RIFCSPHIGHO2_01_FULL_40_15</name>
    <dbReference type="NCBI Taxonomy" id="1798376"/>
    <lineage>
        <taxon>Bacteria</taxon>
        <taxon>Candidatus Gottesmaniibacteriota</taxon>
    </lineage>
</organism>
<dbReference type="EMBL" id="MFJF01000015">
    <property type="protein sequence ID" value="OGG06390.1"/>
    <property type="molecule type" value="Genomic_DNA"/>
</dbReference>
<evidence type="ECO:0000313" key="3">
    <source>
        <dbReference type="EMBL" id="OGG06390.1"/>
    </source>
</evidence>
<evidence type="ECO:0000256" key="1">
    <source>
        <dbReference type="SAM" id="MobiDB-lite"/>
    </source>
</evidence>
<comment type="caution">
    <text evidence="3">The sequence shown here is derived from an EMBL/GenBank/DDBJ whole genome shotgun (WGS) entry which is preliminary data.</text>
</comment>
<feature type="region of interest" description="Disordered" evidence="1">
    <location>
        <begin position="198"/>
        <end position="222"/>
    </location>
</feature>
<feature type="signal peptide" evidence="2">
    <location>
        <begin position="1"/>
        <end position="23"/>
    </location>
</feature>
<feature type="chain" id="PRO_5009522791" description="Trimeric autotransporter adhesin YadA-like stalk domain-containing protein" evidence="2">
    <location>
        <begin position="24"/>
        <end position="404"/>
    </location>
</feature>
<name>A0A1F5Z1Q0_9BACT</name>
<gene>
    <name evidence="3" type="ORF">A2777_05420</name>
</gene>
<accession>A0A1F5Z1Q0</accession>
<proteinExistence type="predicted"/>
<feature type="compositionally biased region" description="Polar residues" evidence="1">
    <location>
        <begin position="203"/>
        <end position="222"/>
    </location>
</feature>